<feature type="region of interest" description="Disordered" evidence="1">
    <location>
        <begin position="1"/>
        <end position="24"/>
    </location>
</feature>
<gene>
    <name evidence="2" type="ORF">ARMGADRAFT_940958</name>
</gene>
<proteinExistence type="predicted"/>
<dbReference type="OrthoDB" id="3252634at2759"/>
<dbReference type="STRING" id="47427.A0A2H3DAK2"/>
<evidence type="ECO:0000313" key="3">
    <source>
        <dbReference type="Proteomes" id="UP000217790"/>
    </source>
</evidence>
<dbReference type="AlphaFoldDB" id="A0A2H3DAK2"/>
<keyword evidence="3" id="KW-1185">Reference proteome</keyword>
<feature type="compositionally biased region" description="Basic and acidic residues" evidence="1">
    <location>
        <begin position="12"/>
        <end position="21"/>
    </location>
</feature>
<protein>
    <submittedName>
        <fullName evidence="2">Uncharacterized protein</fullName>
    </submittedName>
</protein>
<accession>A0A2H3DAK2</accession>
<dbReference type="Proteomes" id="UP000217790">
    <property type="component" value="Unassembled WGS sequence"/>
</dbReference>
<dbReference type="EMBL" id="KZ293686">
    <property type="protein sequence ID" value="PBK86097.1"/>
    <property type="molecule type" value="Genomic_DNA"/>
</dbReference>
<dbReference type="InParanoid" id="A0A2H3DAK2"/>
<sequence length="96" mass="11105">MSTSTQNMPRLMSRDTPKFDSDEPENLHSFLGQMEDLFSDYSITNNDKKKKLMRYTDAHTEEEWQALEEYDGGIFAKFKNVILKNYPEAADAETGT</sequence>
<name>A0A2H3DAK2_ARMGA</name>
<reference evidence="3" key="1">
    <citation type="journal article" date="2017" name="Nat. Ecol. Evol.">
        <title>Genome expansion and lineage-specific genetic innovations in the forest pathogenic fungi Armillaria.</title>
        <authorList>
            <person name="Sipos G."/>
            <person name="Prasanna A.N."/>
            <person name="Walter M.C."/>
            <person name="O'Connor E."/>
            <person name="Balint B."/>
            <person name="Krizsan K."/>
            <person name="Kiss B."/>
            <person name="Hess J."/>
            <person name="Varga T."/>
            <person name="Slot J."/>
            <person name="Riley R."/>
            <person name="Boka B."/>
            <person name="Rigling D."/>
            <person name="Barry K."/>
            <person name="Lee J."/>
            <person name="Mihaltcheva S."/>
            <person name="LaButti K."/>
            <person name="Lipzen A."/>
            <person name="Waldron R."/>
            <person name="Moloney N.M."/>
            <person name="Sperisen C."/>
            <person name="Kredics L."/>
            <person name="Vagvoelgyi C."/>
            <person name="Patrignani A."/>
            <person name="Fitzpatrick D."/>
            <person name="Nagy I."/>
            <person name="Doyle S."/>
            <person name="Anderson J.B."/>
            <person name="Grigoriev I.V."/>
            <person name="Gueldener U."/>
            <person name="Muensterkoetter M."/>
            <person name="Nagy L.G."/>
        </authorList>
    </citation>
    <scope>NUCLEOTIDE SEQUENCE [LARGE SCALE GENOMIC DNA]</scope>
    <source>
        <strain evidence="3">Ar21-2</strain>
    </source>
</reference>
<evidence type="ECO:0000256" key="1">
    <source>
        <dbReference type="SAM" id="MobiDB-lite"/>
    </source>
</evidence>
<evidence type="ECO:0000313" key="2">
    <source>
        <dbReference type="EMBL" id="PBK86097.1"/>
    </source>
</evidence>
<organism evidence="2 3">
    <name type="scientific">Armillaria gallica</name>
    <name type="common">Bulbous honey fungus</name>
    <name type="synonym">Armillaria bulbosa</name>
    <dbReference type="NCBI Taxonomy" id="47427"/>
    <lineage>
        <taxon>Eukaryota</taxon>
        <taxon>Fungi</taxon>
        <taxon>Dikarya</taxon>
        <taxon>Basidiomycota</taxon>
        <taxon>Agaricomycotina</taxon>
        <taxon>Agaricomycetes</taxon>
        <taxon>Agaricomycetidae</taxon>
        <taxon>Agaricales</taxon>
        <taxon>Marasmiineae</taxon>
        <taxon>Physalacriaceae</taxon>
        <taxon>Armillaria</taxon>
    </lineage>
</organism>